<keyword evidence="2" id="KW-1185">Reference proteome</keyword>
<feature type="compositionally biased region" description="Basic and acidic residues" evidence="1">
    <location>
        <begin position="843"/>
        <end position="856"/>
    </location>
</feature>
<dbReference type="RefSeq" id="XP_046602641.1">
    <property type="nucleotide sequence ID" value="XM_046746685.1"/>
</dbReference>
<feature type="region of interest" description="Disordered" evidence="1">
    <location>
        <begin position="834"/>
        <end position="856"/>
    </location>
</feature>
<feature type="region of interest" description="Disordered" evidence="1">
    <location>
        <begin position="456"/>
        <end position="492"/>
    </location>
</feature>
<name>A0ABM3GQU7_NEOLC</name>
<evidence type="ECO:0000313" key="2">
    <source>
        <dbReference type="Proteomes" id="UP000829291"/>
    </source>
</evidence>
<accession>A0ABM3GQU7</accession>
<proteinExistence type="predicted"/>
<sequence>MSQMLCEVINDEETFSKTPVKFAPCAGTKSKRTKHTPTFNKHGQFISQDNYERNVESISKKNDNNALVLSEEELEDSGFEESKAQQRNANFQSELKLVDDENDQHNVYVSCGWETEKSQTELPNKTYELNNCKESRTKIQPETQRIVTVNSSKLADKNFVDETNSPPFYGKKVNYSSRKPQIQETDVIQSQKNLETNEDSPNPSQNYSGKCISTRQKNFDNTKNTTYQDNIKAVKLPDDILSKEINYVRCPQSKKEFGNNIATHPSNVGHNTQSYYLEHIQPNFEINRTSHHINEPTPSMVRYRDAFNQQSQRAPEFFDDIIGNDNVSPTRYNACVQEFGGVRPAVLPIAPEEDKYEICPRFTIIIPNSDEEDQHLEIIGYEVRAINRQLSKYMLCPHSESEKKGMSTVECLCKTDTHAAYRNVNIDSARHSNIIKLDINHGRSKHNHAKKRFHNSGTAVERQFEDESEHQDMTKIGVQHKPSTSKGTQTDTSYENQIIQTIPDVQTGQPNRSKSVNNKDVSLMTTSLHYKDARLPTPYRNEPPIDQYSYAVNDDQVSGKPSCCAARPDIKNSSLPEASFNNTRILLNVIVKILEADSTQEVPINLQRTLNTMLDTFQQITTLPPAEVGYPEGNVNELEGAMNYDNTTDSTQYRFLPLNKPSKSQQVENKNSQESPAKIVKLDDSTENLRPQSPIERPVCLSGISEDETTMYLLPGEVNNAVNKDTSGNEQNPAVVTQKNQSTNETDTRLTQINEPSNEKNTRNVLQSRLPDHSNVSNSISDPILDYTSEFGGNGTIPSSSRNVSESLPASQLTKDFLDVVKYTIMMDQMLQPKENGNNECCKQPEKSTDSGHLRK</sequence>
<organism evidence="2 3">
    <name type="scientific">Neodiprion lecontei</name>
    <name type="common">Redheaded pine sawfly</name>
    <dbReference type="NCBI Taxonomy" id="441921"/>
    <lineage>
        <taxon>Eukaryota</taxon>
        <taxon>Metazoa</taxon>
        <taxon>Ecdysozoa</taxon>
        <taxon>Arthropoda</taxon>
        <taxon>Hexapoda</taxon>
        <taxon>Insecta</taxon>
        <taxon>Pterygota</taxon>
        <taxon>Neoptera</taxon>
        <taxon>Endopterygota</taxon>
        <taxon>Hymenoptera</taxon>
        <taxon>Tenthredinoidea</taxon>
        <taxon>Diprionidae</taxon>
        <taxon>Diprioninae</taxon>
        <taxon>Neodiprion</taxon>
    </lineage>
</organism>
<evidence type="ECO:0000313" key="3">
    <source>
        <dbReference type="RefSeq" id="XP_046602641.1"/>
    </source>
</evidence>
<protein>
    <submittedName>
        <fullName evidence="3">Uncharacterized protein LOC124296624</fullName>
    </submittedName>
</protein>
<feature type="compositionally biased region" description="Basic and acidic residues" evidence="1">
    <location>
        <begin position="462"/>
        <end position="473"/>
    </location>
</feature>
<dbReference type="GeneID" id="124296624"/>
<feature type="compositionally biased region" description="Polar residues" evidence="1">
    <location>
        <begin position="481"/>
        <end position="492"/>
    </location>
</feature>
<reference evidence="3" key="1">
    <citation type="submission" date="2025-08" db="UniProtKB">
        <authorList>
            <consortium name="RefSeq"/>
        </authorList>
    </citation>
    <scope>IDENTIFICATION</scope>
    <source>
        <tissue evidence="3">Thorax and Abdomen</tissue>
    </source>
</reference>
<dbReference type="Proteomes" id="UP000829291">
    <property type="component" value="Chromosome 1"/>
</dbReference>
<evidence type="ECO:0000256" key="1">
    <source>
        <dbReference type="SAM" id="MobiDB-lite"/>
    </source>
</evidence>
<feature type="region of interest" description="Disordered" evidence="1">
    <location>
        <begin position="726"/>
        <end position="748"/>
    </location>
</feature>
<gene>
    <name evidence="3" type="primary">LOC124296624</name>
</gene>
<feature type="region of interest" description="Disordered" evidence="1">
    <location>
        <begin position="660"/>
        <end position="679"/>
    </location>
</feature>
<feature type="compositionally biased region" description="Polar residues" evidence="1">
    <location>
        <begin position="661"/>
        <end position="675"/>
    </location>
</feature>